<keyword evidence="2" id="KW-1185">Reference proteome</keyword>
<reference evidence="1" key="2">
    <citation type="submission" date="2020-06" db="EMBL/GenBank/DDBJ databases">
        <title>Helianthus annuus Genome sequencing and assembly Release 2.</title>
        <authorList>
            <person name="Gouzy J."/>
            <person name="Langlade N."/>
            <person name="Munos S."/>
        </authorList>
    </citation>
    <scope>NUCLEOTIDE SEQUENCE</scope>
    <source>
        <tissue evidence="1">Leaves</tissue>
    </source>
</reference>
<protein>
    <submittedName>
        <fullName evidence="1">Uncharacterized protein</fullName>
    </submittedName>
</protein>
<dbReference type="AlphaFoldDB" id="A0A9K3HFF7"/>
<comment type="caution">
    <text evidence="1">The sequence shown here is derived from an EMBL/GenBank/DDBJ whole genome shotgun (WGS) entry which is preliminary data.</text>
</comment>
<dbReference type="Gramene" id="mRNA:HanXRQr2_Chr12g0534311">
    <property type="protein sequence ID" value="mRNA:HanXRQr2_Chr12g0534311"/>
    <property type="gene ID" value="HanXRQr2_Chr12g0534311"/>
</dbReference>
<gene>
    <name evidence="1" type="ORF">HanXRQr2_Chr12g0534311</name>
</gene>
<reference evidence="1" key="1">
    <citation type="journal article" date="2017" name="Nature">
        <title>The sunflower genome provides insights into oil metabolism, flowering and Asterid evolution.</title>
        <authorList>
            <person name="Badouin H."/>
            <person name="Gouzy J."/>
            <person name="Grassa C.J."/>
            <person name="Murat F."/>
            <person name="Staton S.E."/>
            <person name="Cottret L."/>
            <person name="Lelandais-Briere C."/>
            <person name="Owens G.L."/>
            <person name="Carrere S."/>
            <person name="Mayjonade B."/>
            <person name="Legrand L."/>
            <person name="Gill N."/>
            <person name="Kane N.C."/>
            <person name="Bowers J.E."/>
            <person name="Hubner S."/>
            <person name="Bellec A."/>
            <person name="Berard A."/>
            <person name="Berges H."/>
            <person name="Blanchet N."/>
            <person name="Boniface M.C."/>
            <person name="Brunel D."/>
            <person name="Catrice O."/>
            <person name="Chaidir N."/>
            <person name="Claudel C."/>
            <person name="Donnadieu C."/>
            <person name="Faraut T."/>
            <person name="Fievet G."/>
            <person name="Helmstetter N."/>
            <person name="King M."/>
            <person name="Knapp S.J."/>
            <person name="Lai Z."/>
            <person name="Le Paslier M.C."/>
            <person name="Lippi Y."/>
            <person name="Lorenzon L."/>
            <person name="Mandel J.R."/>
            <person name="Marage G."/>
            <person name="Marchand G."/>
            <person name="Marquand E."/>
            <person name="Bret-Mestries E."/>
            <person name="Morien E."/>
            <person name="Nambeesan S."/>
            <person name="Nguyen T."/>
            <person name="Pegot-Espagnet P."/>
            <person name="Pouilly N."/>
            <person name="Raftis F."/>
            <person name="Sallet E."/>
            <person name="Schiex T."/>
            <person name="Thomas J."/>
            <person name="Vandecasteele C."/>
            <person name="Vares D."/>
            <person name="Vear F."/>
            <person name="Vautrin S."/>
            <person name="Crespi M."/>
            <person name="Mangin B."/>
            <person name="Burke J.M."/>
            <person name="Salse J."/>
            <person name="Munos S."/>
            <person name="Vincourt P."/>
            <person name="Rieseberg L.H."/>
            <person name="Langlade N.B."/>
        </authorList>
    </citation>
    <scope>NUCLEOTIDE SEQUENCE</scope>
    <source>
        <tissue evidence="1">Leaves</tissue>
    </source>
</reference>
<proteinExistence type="predicted"/>
<organism evidence="1 2">
    <name type="scientific">Helianthus annuus</name>
    <name type="common">Common sunflower</name>
    <dbReference type="NCBI Taxonomy" id="4232"/>
    <lineage>
        <taxon>Eukaryota</taxon>
        <taxon>Viridiplantae</taxon>
        <taxon>Streptophyta</taxon>
        <taxon>Embryophyta</taxon>
        <taxon>Tracheophyta</taxon>
        <taxon>Spermatophyta</taxon>
        <taxon>Magnoliopsida</taxon>
        <taxon>eudicotyledons</taxon>
        <taxon>Gunneridae</taxon>
        <taxon>Pentapetalae</taxon>
        <taxon>asterids</taxon>
        <taxon>campanulids</taxon>
        <taxon>Asterales</taxon>
        <taxon>Asteraceae</taxon>
        <taxon>Asteroideae</taxon>
        <taxon>Heliantheae alliance</taxon>
        <taxon>Heliantheae</taxon>
        <taxon>Helianthus</taxon>
    </lineage>
</organism>
<dbReference type="EMBL" id="MNCJ02000327">
    <property type="protein sequence ID" value="KAF5777325.1"/>
    <property type="molecule type" value="Genomic_DNA"/>
</dbReference>
<name>A0A9K3HFF7_HELAN</name>
<evidence type="ECO:0000313" key="1">
    <source>
        <dbReference type="EMBL" id="KAF5777325.1"/>
    </source>
</evidence>
<evidence type="ECO:0000313" key="2">
    <source>
        <dbReference type="Proteomes" id="UP000215914"/>
    </source>
</evidence>
<sequence>MVVNLYEQEVSVSIKSLATDICEVQIGRLKPSRFRHGKVCGQSHPTVRF</sequence>
<dbReference type="Proteomes" id="UP000215914">
    <property type="component" value="Unassembled WGS sequence"/>
</dbReference>
<accession>A0A9K3HFF7</accession>